<dbReference type="OrthoDB" id="564694at2"/>
<evidence type="ECO:0000313" key="2">
    <source>
        <dbReference type="EMBL" id="CAP16345.1"/>
    </source>
</evidence>
<dbReference type="AlphaFoldDB" id="A8WI54"/>
<dbReference type="InterPro" id="IPR029063">
    <property type="entry name" value="SAM-dependent_MTases_sf"/>
</dbReference>
<proteinExistence type="predicted"/>
<dbReference type="SUPFAM" id="SSF53335">
    <property type="entry name" value="S-adenosyl-L-methionine-dependent methyltransferases"/>
    <property type="match status" value="1"/>
</dbReference>
<dbReference type="Gene3D" id="3.40.50.150">
    <property type="entry name" value="Vaccinia Virus protein VP39"/>
    <property type="match status" value="1"/>
</dbReference>
<dbReference type="GO" id="GO:0006304">
    <property type="term" value="P:DNA modification"/>
    <property type="evidence" value="ECO:0007669"/>
    <property type="project" value="InterPro"/>
</dbReference>
<keyword evidence="2" id="KW-0378">Hydrolase</keyword>
<dbReference type="GO" id="GO:0032259">
    <property type="term" value="P:methylation"/>
    <property type="evidence" value="ECO:0007669"/>
    <property type="project" value="InterPro"/>
</dbReference>
<dbReference type="Proteomes" id="UP000001026">
    <property type="component" value="Chromosome"/>
</dbReference>
<evidence type="ECO:0000259" key="1">
    <source>
        <dbReference type="Pfam" id="PF07669"/>
    </source>
</evidence>
<sequence length="496" mass="57072">MKKRHNPDVLNCLANLSSDEVFTTPSLANEILDSLPKEIFEDKTSTFIDPCLKSGIFLREIAKRLDKQLVNTLPEKTKRIENIFKNQVFGIATTELTSLMGRRTLYCSKKADSKYSLFDASVNESGNIFYSRSNHLWVNSRCKYCGAPQDAYNRNDELETYAYPFIHKDNPNLFFDMKFDVVIGNPPYQISDSGFGKSAKPIYNRFIEQAKKLNPRHLLMIIPSRWYAGGKGLDEFRNEMLNDKRIKKIVDYPEAKDCFPGVDIAGGVCYFHWQRDYEGLTEVINNWRDEKQISYRKLNEFDTFIRFGIASNIIKKIRTKNELTLDSVVSSRAAFGLTTTVKAKETGDLNLITSKGEGKISSGEVLNNKELIPKWKVLTSNISYDHAGQPNKNGERKVLAKLFLAPPNTVCTETYLVIDTFDNQEMAENLEAFLKLKFTRFLIAQMTVSQHITKGRFAFVPKLNWNKKYSDNELYSKYELDSEEINFIEKTIMKME</sequence>
<dbReference type="InterPro" id="IPR002052">
    <property type="entry name" value="DNA_methylase_N6_adenine_CS"/>
</dbReference>
<dbReference type="HOGENOM" id="CLU_024181_1_0_3"/>
<dbReference type="InterPro" id="IPR011639">
    <property type="entry name" value="MethylTrfase_TaqI-like_dom"/>
</dbReference>
<organism evidence="2 3">
    <name type="scientific">Prochlorococcus marinus subsp. pastoris (strain CCMP1986 / NIES-2087 / MED4)</name>
    <dbReference type="NCBI Taxonomy" id="59919"/>
    <lineage>
        <taxon>Bacteria</taxon>
        <taxon>Bacillati</taxon>
        <taxon>Cyanobacteriota</taxon>
        <taxon>Cyanophyceae</taxon>
        <taxon>Synechococcales</taxon>
        <taxon>Prochlorococcaceae</taxon>
        <taxon>Prochlorococcus</taxon>
    </lineage>
</organism>
<dbReference type="GO" id="GO:0004519">
    <property type="term" value="F:endonuclease activity"/>
    <property type="evidence" value="ECO:0007669"/>
    <property type="project" value="UniProtKB-KW"/>
</dbReference>
<dbReference type="REBASE" id="6438">
    <property type="entry name" value="PmaCCORF386P"/>
</dbReference>
<dbReference type="GO" id="GO:0009007">
    <property type="term" value="F:site-specific DNA-methyltransferase (adenine-specific) activity"/>
    <property type="evidence" value="ECO:0007669"/>
    <property type="project" value="UniProtKB-EC"/>
</dbReference>
<dbReference type="EMBL" id="BX548174">
    <property type="protein sequence ID" value="CAP16345.1"/>
    <property type="molecule type" value="Genomic_DNA"/>
</dbReference>
<name>A8WI54_PROMP</name>
<keyword evidence="2" id="KW-0540">Nuclease</keyword>
<reference evidence="2 3" key="1">
    <citation type="journal article" date="2003" name="Nature">
        <title>Genome divergence in two Prochlorococcus ecotypes reflects oceanic niche differentiation.</title>
        <authorList>
            <person name="Rocap G."/>
            <person name="Larimer F.W."/>
            <person name="Lamerdin J.E."/>
            <person name="Malfatti S."/>
            <person name="Chain P."/>
            <person name="Ahlgren N.A."/>
            <person name="Arellano A."/>
            <person name="Coleman M."/>
            <person name="Hauser L."/>
            <person name="Hess W.R."/>
            <person name="Johnson Z.I."/>
            <person name="Land M.L."/>
            <person name="Lindell D."/>
            <person name="Post A.F."/>
            <person name="Regala W."/>
            <person name="Shah M."/>
            <person name="Shaw S.L."/>
            <person name="Steglich C."/>
            <person name="Sullivan M.B."/>
            <person name="Ting C.S."/>
            <person name="Tolonen A."/>
            <person name="Webb E.A."/>
            <person name="Zinser E.R."/>
            <person name="Chisholm S.W."/>
        </authorList>
    </citation>
    <scope>NUCLEOTIDE SEQUENCE [LARGE SCALE GENOMIC DNA]</scope>
    <source>
        <strain evidence="3">CCMP1986 / NIES-2087 / MED4</strain>
    </source>
</reference>
<gene>
    <name evidence="2" type="ordered locus">PMM1841</name>
</gene>
<dbReference type="STRING" id="59919.PMM1841"/>
<protein>
    <submittedName>
        <fullName evidence="2">Type III restriction system endonuclease</fullName>
    </submittedName>
</protein>
<feature type="domain" description="Type II methyltransferase M.TaqI-like" evidence="1">
    <location>
        <begin position="86"/>
        <end position="259"/>
    </location>
</feature>
<keyword evidence="2" id="KW-0255">Endonuclease</keyword>
<dbReference type="Pfam" id="PF07669">
    <property type="entry name" value="Eco57I"/>
    <property type="match status" value="1"/>
</dbReference>
<dbReference type="GO" id="GO:0003676">
    <property type="term" value="F:nucleic acid binding"/>
    <property type="evidence" value="ECO:0007669"/>
    <property type="project" value="InterPro"/>
</dbReference>
<dbReference type="KEGG" id="pmm:PMM1841"/>
<dbReference type="PROSITE" id="PS00092">
    <property type="entry name" value="N6_MTASE"/>
    <property type="match status" value="1"/>
</dbReference>
<accession>A8WI54</accession>
<dbReference type="eggNOG" id="COG0286">
    <property type="taxonomic scope" value="Bacteria"/>
</dbReference>
<dbReference type="RefSeq" id="WP_036930916.1">
    <property type="nucleotide sequence ID" value="NC_005072.1"/>
</dbReference>
<evidence type="ECO:0000313" key="3">
    <source>
        <dbReference type="Proteomes" id="UP000001026"/>
    </source>
</evidence>